<sequence length="76" mass="9092">MREYLTISFHIPFIGNLFSTESHRDFKELQGKIKIKNDNNRRITMCYANWLTTRIPRNTTITSTRRSRGTHEYNSL</sequence>
<dbReference type="EnsemblMetazoa" id="PPA34682.1">
    <property type="protein sequence ID" value="PPA34682.1"/>
    <property type="gene ID" value="WBGene00273051"/>
</dbReference>
<reference evidence="1" key="2">
    <citation type="submission" date="2022-06" db="UniProtKB">
        <authorList>
            <consortium name="EnsemblMetazoa"/>
        </authorList>
    </citation>
    <scope>IDENTIFICATION</scope>
    <source>
        <strain evidence="1">PS312</strain>
    </source>
</reference>
<reference evidence="2" key="1">
    <citation type="journal article" date="2008" name="Nat. Genet.">
        <title>The Pristionchus pacificus genome provides a unique perspective on nematode lifestyle and parasitism.</title>
        <authorList>
            <person name="Dieterich C."/>
            <person name="Clifton S.W."/>
            <person name="Schuster L.N."/>
            <person name="Chinwalla A."/>
            <person name="Delehaunty K."/>
            <person name="Dinkelacker I."/>
            <person name="Fulton L."/>
            <person name="Fulton R."/>
            <person name="Godfrey J."/>
            <person name="Minx P."/>
            <person name="Mitreva M."/>
            <person name="Roeseler W."/>
            <person name="Tian H."/>
            <person name="Witte H."/>
            <person name="Yang S.P."/>
            <person name="Wilson R.K."/>
            <person name="Sommer R.J."/>
        </authorList>
    </citation>
    <scope>NUCLEOTIDE SEQUENCE [LARGE SCALE GENOMIC DNA]</scope>
    <source>
        <strain evidence="2">PS312</strain>
    </source>
</reference>
<proteinExistence type="predicted"/>
<organism evidence="1 2">
    <name type="scientific">Pristionchus pacificus</name>
    <name type="common">Parasitic nematode worm</name>
    <dbReference type="NCBI Taxonomy" id="54126"/>
    <lineage>
        <taxon>Eukaryota</taxon>
        <taxon>Metazoa</taxon>
        <taxon>Ecdysozoa</taxon>
        <taxon>Nematoda</taxon>
        <taxon>Chromadorea</taxon>
        <taxon>Rhabditida</taxon>
        <taxon>Rhabditina</taxon>
        <taxon>Diplogasteromorpha</taxon>
        <taxon>Diplogasteroidea</taxon>
        <taxon>Neodiplogasteridae</taxon>
        <taxon>Pristionchus</taxon>
    </lineage>
</organism>
<gene>
    <name evidence="1" type="primary">WBGene00273051</name>
</gene>
<dbReference type="AlphaFoldDB" id="A0A454XTW0"/>
<accession>A0A8R1YPG3</accession>
<evidence type="ECO:0000313" key="2">
    <source>
        <dbReference type="Proteomes" id="UP000005239"/>
    </source>
</evidence>
<name>A0A454XTW0_PRIPA</name>
<dbReference type="Proteomes" id="UP000005239">
    <property type="component" value="Unassembled WGS sequence"/>
</dbReference>
<evidence type="ECO:0000313" key="1">
    <source>
        <dbReference type="EnsemblMetazoa" id="PPA34682.1"/>
    </source>
</evidence>
<accession>A0A454XTW0</accession>
<keyword evidence="2" id="KW-1185">Reference proteome</keyword>
<protein>
    <submittedName>
        <fullName evidence="1">Uncharacterized protein</fullName>
    </submittedName>
</protein>